<evidence type="ECO:0000256" key="5">
    <source>
        <dbReference type="ARBA" id="ARBA00023242"/>
    </source>
</evidence>
<feature type="region of interest" description="Disordered" evidence="6">
    <location>
        <begin position="370"/>
        <end position="418"/>
    </location>
</feature>
<evidence type="ECO:0000256" key="2">
    <source>
        <dbReference type="ARBA" id="ARBA00022692"/>
    </source>
</evidence>
<keyword evidence="2" id="KW-0812">Transmembrane</keyword>
<sequence length="814" mass="90527">MARFGRAKYLTCFYCGKRPGIKFDGTFRDFLCLHCDATNYLDENGEITDPPVATEHEAAAVQYAAQQSPSPSETDGIFCQTCLKNQHLFTKSLAQYLPDDPTDPDYPELERNYYRYRRNLEKRYPQVCSDCAERVEGRIRQAGYTAKTDHLRRMMSLSRGRRTRRRTPLDWVNTLGKTLWRTGFVLQMLWHFVMMTQSLQQSNDGMYDPDDQSTYATAISWLKLAIGFLPSAATLIQWSIRTAILAVWWNPHFVQVNRGFTRHLLGFTQWYSFQGLTIFFRFIFRGVVDANAQTAGSGTAKLSAHVAMAVVMTLIYVLAGKSIRVDTSPLFATEDRPLVSKEAKSPMQRRRDDSKTFSELVNDALDSANATPQKSIMTDQAPSPQSQFSPLRPQSSLRPVLGSMRPAETPTKRTEQLQYDEEMDWSPVASQHRALNDNSTPLTSKFGRMDEEALSSPEAKNPFWCKVPAAPVNPAQRLRNPHWSPAPKQQEPAGTGKVMFTRRGHQPTSSQTTIGSDTNGGVEFKQPRFFAPQKDHDASSLADLLSQSFTLGQDQEEENAEMAAEKRGSTTSAETMPQTSVKPGLETTVLMVLLSAWLLAMFAHVPYAWEVRLTTLFVAGVVALRRTGDTSHRIEKRIPGPAAYLLSALGAAELAAICWVGSKVWSGQSDQIGPYGVGVLVSMLGHQVLRVVFTKLLGASAAFFVDSALCTLFPGNALISPRTRSILKSTKYAVAGISSSLAKLDPRDLAHLRSDGHRNSPNGPMRLAMTVPNLVVASIQIKCNGKDGRRQRNHAPRQEGPAKETFPPPPSLIR</sequence>
<evidence type="ECO:0000256" key="4">
    <source>
        <dbReference type="ARBA" id="ARBA00023136"/>
    </source>
</evidence>
<dbReference type="eggNOG" id="KOG4623">
    <property type="taxonomic scope" value="Eukaryota"/>
</dbReference>
<dbReference type="PANTHER" id="PTHR28538">
    <property type="entry name" value="INTEGRAL INNER NUCLEAR MEMBRANE PROTEIN IMA1"/>
    <property type="match status" value="1"/>
</dbReference>
<evidence type="ECO:0000313" key="9">
    <source>
        <dbReference type="Proteomes" id="UP000002499"/>
    </source>
</evidence>
<dbReference type="GO" id="GO:0034992">
    <property type="term" value="C:microtubule organizing center attachment site"/>
    <property type="evidence" value="ECO:0007669"/>
    <property type="project" value="TreeGrafter"/>
</dbReference>
<feature type="compositionally biased region" description="Polar residues" evidence="6">
    <location>
        <begin position="569"/>
        <end position="580"/>
    </location>
</feature>
<dbReference type="GeneID" id="19250120"/>
<reference evidence="8 9" key="1">
    <citation type="journal article" date="2011" name="PLoS Genet.">
        <title>Genome sequencing and comparative transcriptomics of the model entomopathogenic fungi Metarhizium anisopliae and M. acridum.</title>
        <authorList>
            <person name="Gao Q."/>
            <person name="Jin K."/>
            <person name="Ying S.H."/>
            <person name="Zhang Y."/>
            <person name="Xiao G."/>
            <person name="Shang Y."/>
            <person name="Duan Z."/>
            <person name="Hu X."/>
            <person name="Xie X.Q."/>
            <person name="Zhou G."/>
            <person name="Peng G."/>
            <person name="Luo Z."/>
            <person name="Huang W."/>
            <person name="Wang B."/>
            <person name="Fang W."/>
            <person name="Wang S."/>
            <person name="Zhong Y."/>
            <person name="Ma L.J."/>
            <person name="St Leger R.J."/>
            <person name="Zhao G.P."/>
            <person name="Pei Y."/>
            <person name="Feng M.G."/>
            <person name="Xia Y."/>
            <person name="Wang C."/>
        </authorList>
    </citation>
    <scope>NUCLEOTIDE SEQUENCE [LARGE SCALE GENOMIC DNA]</scope>
    <source>
        <strain evidence="8 9">CQMa 102</strain>
    </source>
</reference>
<accession>E9E7G1</accession>
<keyword evidence="5" id="KW-0539">Nucleus</keyword>
<evidence type="ECO:0000256" key="1">
    <source>
        <dbReference type="ARBA" id="ARBA00004473"/>
    </source>
</evidence>
<dbReference type="Proteomes" id="UP000002499">
    <property type="component" value="Unassembled WGS sequence"/>
</dbReference>
<dbReference type="InParanoid" id="E9E7G1"/>
<dbReference type="HOGENOM" id="CLU_013127_0_0_1"/>
<dbReference type="InterPro" id="IPR018617">
    <property type="entry name" value="Ima1_N"/>
</dbReference>
<dbReference type="InterPro" id="IPR042321">
    <property type="entry name" value="Ima1"/>
</dbReference>
<evidence type="ECO:0000256" key="3">
    <source>
        <dbReference type="ARBA" id="ARBA00022989"/>
    </source>
</evidence>
<dbReference type="OMA" id="YPQVCES"/>
<organism evidence="9">
    <name type="scientific">Metarhizium acridum (strain CQMa 102)</name>
    <dbReference type="NCBI Taxonomy" id="655827"/>
    <lineage>
        <taxon>Eukaryota</taxon>
        <taxon>Fungi</taxon>
        <taxon>Dikarya</taxon>
        <taxon>Ascomycota</taxon>
        <taxon>Pezizomycotina</taxon>
        <taxon>Sordariomycetes</taxon>
        <taxon>Hypocreomycetidae</taxon>
        <taxon>Hypocreales</taxon>
        <taxon>Clavicipitaceae</taxon>
        <taxon>Metarhizium</taxon>
    </lineage>
</organism>
<keyword evidence="3" id="KW-1133">Transmembrane helix</keyword>
<evidence type="ECO:0000259" key="7">
    <source>
        <dbReference type="Pfam" id="PF09779"/>
    </source>
</evidence>
<dbReference type="EMBL" id="GL698515">
    <property type="protein sequence ID" value="EFY88203.1"/>
    <property type="molecule type" value="Genomic_DNA"/>
</dbReference>
<gene>
    <name evidence="8" type="ORF">MAC_05809</name>
</gene>
<name>E9E7G1_METAQ</name>
<evidence type="ECO:0000313" key="8">
    <source>
        <dbReference type="EMBL" id="EFY88203.1"/>
    </source>
</evidence>
<dbReference type="GO" id="GO:0005637">
    <property type="term" value="C:nuclear inner membrane"/>
    <property type="evidence" value="ECO:0007669"/>
    <property type="project" value="UniProtKB-SubCell"/>
</dbReference>
<dbReference type="KEGG" id="maw:19250120"/>
<dbReference type="AlphaFoldDB" id="E9E7G1"/>
<feature type="region of interest" description="Disordered" evidence="6">
    <location>
        <begin position="785"/>
        <end position="814"/>
    </location>
</feature>
<dbReference type="PANTHER" id="PTHR28538:SF1">
    <property type="entry name" value="INTEGRAL INNER NUCLEAR MEMBRANE PROTEIN IMA1"/>
    <property type="match status" value="1"/>
</dbReference>
<comment type="subcellular location">
    <subcellularLocation>
        <location evidence="1">Nucleus inner membrane</location>
        <topology evidence="1">Multi-pass membrane protein</topology>
    </subcellularLocation>
</comment>
<dbReference type="GO" id="GO:0034506">
    <property type="term" value="C:chromosome, centromeric core domain"/>
    <property type="evidence" value="ECO:0007669"/>
    <property type="project" value="TreeGrafter"/>
</dbReference>
<protein>
    <recommendedName>
        <fullName evidence="7">Ima1 N-terminal domain-containing protein</fullName>
    </recommendedName>
</protein>
<dbReference type="Pfam" id="PF09779">
    <property type="entry name" value="Ima1_N"/>
    <property type="match status" value="1"/>
</dbReference>
<keyword evidence="9" id="KW-1185">Reference proteome</keyword>
<dbReference type="GO" id="GO:0071765">
    <property type="term" value="P:nuclear inner membrane organization"/>
    <property type="evidence" value="ECO:0007669"/>
    <property type="project" value="InterPro"/>
</dbReference>
<feature type="compositionally biased region" description="Polar residues" evidence="6">
    <location>
        <begin position="370"/>
        <end position="397"/>
    </location>
</feature>
<dbReference type="GO" id="GO:0044732">
    <property type="term" value="C:mitotic spindle pole body"/>
    <property type="evidence" value="ECO:0007669"/>
    <property type="project" value="TreeGrafter"/>
</dbReference>
<proteinExistence type="predicted"/>
<dbReference type="OrthoDB" id="5966927at2759"/>
<feature type="region of interest" description="Disordered" evidence="6">
    <location>
        <begin position="555"/>
        <end position="580"/>
    </location>
</feature>
<keyword evidence="4" id="KW-0472">Membrane</keyword>
<feature type="compositionally biased region" description="Basic and acidic residues" evidence="6">
    <location>
        <begin position="785"/>
        <end position="802"/>
    </location>
</feature>
<feature type="domain" description="Ima1 N-terminal" evidence="7">
    <location>
        <begin position="10"/>
        <end position="135"/>
    </location>
</feature>
<evidence type="ECO:0000256" key="6">
    <source>
        <dbReference type="SAM" id="MobiDB-lite"/>
    </source>
</evidence>
<dbReference type="STRING" id="655827.E9E7G1"/>